<organism evidence="1 3">
    <name type="scientific">Mastigocoleus testarum BC008</name>
    <dbReference type="NCBI Taxonomy" id="371196"/>
    <lineage>
        <taxon>Bacteria</taxon>
        <taxon>Bacillati</taxon>
        <taxon>Cyanobacteriota</taxon>
        <taxon>Cyanophyceae</taxon>
        <taxon>Nostocales</taxon>
        <taxon>Hapalosiphonaceae</taxon>
        <taxon>Mastigocoleus</taxon>
    </lineage>
</organism>
<reference evidence="1 3" key="1">
    <citation type="journal article" date="2015" name="Genome Announc.">
        <title>Draft Genome of the Euendolithic (true boring) Cyanobacterium Mastigocoleus testarum strain BC008.</title>
        <authorList>
            <person name="Guida B.S."/>
            <person name="Garcia-Pichel F."/>
        </authorList>
    </citation>
    <scope>NUCLEOTIDE SEQUENCE [LARGE SCALE GENOMIC DNA]</scope>
    <source>
        <strain evidence="1 3">BC008</strain>
    </source>
</reference>
<dbReference type="EMBL" id="LMTZ01000108">
    <property type="protein sequence ID" value="KST65373.1"/>
    <property type="molecule type" value="Genomic_DNA"/>
</dbReference>
<evidence type="ECO:0000313" key="2">
    <source>
        <dbReference type="EMBL" id="KST70437.1"/>
    </source>
</evidence>
<evidence type="ECO:0000313" key="1">
    <source>
        <dbReference type="EMBL" id="KST65373.1"/>
    </source>
</evidence>
<comment type="caution">
    <text evidence="1">The sequence shown here is derived from an EMBL/GenBank/DDBJ whole genome shotgun (WGS) entry which is preliminary data.</text>
</comment>
<protein>
    <submittedName>
        <fullName evidence="1">Uncharacterized protein</fullName>
    </submittedName>
</protein>
<evidence type="ECO:0000313" key="3">
    <source>
        <dbReference type="Proteomes" id="UP000053372"/>
    </source>
</evidence>
<dbReference type="EMBL" id="LMTZ01000001">
    <property type="protein sequence ID" value="KST70437.1"/>
    <property type="molecule type" value="Genomic_DNA"/>
</dbReference>
<name>A0A0V7ZLE4_9CYAN</name>
<sequence length="508" mass="59520">MLAQGTMVTTSRYWNICVISPPMYEKSRVRGGYKDVKLNLAEEFFKVQFPDLAVLENLPSEDERYVQRILWQIFYHGETIRERALAGLCLRCYISQNILIACRKIAAYKPGNERPFTYVDLLPFVLNDDGKTLIVLDRDGKNQIMLGANGESRLLEKEGRFFSVEIIRTYNPELSKSQKLDNWVMRRTPQCLELKKYLWSFGYRTPSDWALLCRDIPKTLEPLLEVSDRKIVEVFHAVYRRDRLNSGKQGLSSEPTTKQLQEMIHLLGRQDLVFSTQILIYNLRRIADILRQDKLSKETGSPRTESTEIPEYSGNNFMLNPSNYIPNPNLPPSYSNDPEKMEYQDLQNLCSDLAIEVLSQAIAQKIEQKKLSLAKRKKYAYFAEKFPEGLRLYYQEKNPRNLGEIAKLWGIEWHKARRIFNLRELLTDIQYLSEEIFMNKIIQQQIDSRLQLVSQDPDYLKEVAEAIRGFIYDLAFEEAFSEIFTPKNQSRNSLFAQLLRQYLDNSRY</sequence>
<accession>A0A0V7ZLE4</accession>
<proteinExistence type="predicted"/>
<gene>
    <name evidence="1" type="ORF">BC008_21490</name>
    <name evidence="2" type="ORF">BC008_45445</name>
</gene>
<dbReference type="Proteomes" id="UP000053372">
    <property type="component" value="Unassembled WGS sequence"/>
</dbReference>
<dbReference type="AlphaFoldDB" id="A0A0V7ZLE4"/>
<keyword evidence="3" id="KW-1185">Reference proteome</keyword>